<reference evidence="3 4" key="1">
    <citation type="submission" date="2020-11" db="EMBL/GenBank/DDBJ databases">
        <title>WGS of Herminiimonas contaminans strain Marseille-Q4544 isolated from planarians Schmidtea mediterranea.</title>
        <authorList>
            <person name="Kangale L."/>
        </authorList>
    </citation>
    <scope>NUCLEOTIDE SEQUENCE [LARGE SCALE GENOMIC DNA]</scope>
    <source>
        <strain evidence="3 4">Marseille-Q4544</strain>
    </source>
</reference>
<evidence type="ECO:0000256" key="1">
    <source>
        <dbReference type="SAM" id="SignalP"/>
    </source>
</evidence>
<accession>A0ABS0EPW0</accession>
<dbReference type="Proteomes" id="UP000657372">
    <property type="component" value="Unassembled WGS sequence"/>
</dbReference>
<name>A0ABS0EPW0_9BURK</name>
<evidence type="ECO:0000259" key="2">
    <source>
        <dbReference type="PROSITE" id="PS51208"/>
    </source>
</evidence>
<dbReference type="InterPro" id="IPR036709">
    <property type="entry name" value="Autotransporte_beta_dom_sf"/>
</dbReference>
<dbReference type="SMART" id="SM00869">
    <property type="entry name" value="Autotransporter"/>
    <property type="match status" value="1"/>
</dbReference>
<proteinExistence type="predicted"/>
<dbReference type="NCBIfam" id="TIGR01414">
    <property type="entry name" value="autotrans_barl"/>
    <property type="match status" value="1"/>
</dbReference>
<evidence type="ECO:0000313" key="4">
    <source>
        <dbReference type="Proteomes" id="UP000657372"/>
    </source>
</evidence>
<dbReference type="SUPFAM" id="SSF103515">
    <property type="entry name" value="Autotransporter"/>
    <property type="match status" value="1"/>
</dbReference>
<dbReference type="PROSITE" id="PS51208">
    <property type="entry name" value="AUTOTRANSPORTER"/>
    <property type="match status" value="1"/>
</dbReference>
<dbReference type="InterPro" id="IPR005546">
    <property type="entry name" value="Autotransporte_beta"/>
</dbReference>
<feature type="signal peptide" evidence="1">
    <location>
        <begin position="1"/>
        <end position="27"/>
    </location>
</feature>
<evidence type="ECO:0000313" key="3">
    <source>
        <dbReference type="EMBL" id="MBF8176901.1"/>
    </source>
</evidence>
<keyword evidence="4" id="KW-1185">Reference proteome</keyword>
<protein>
    <submittedName>
        <fullName evidence="3">Autotransporter domain-containing protein</fullName>
    </submittedName>
</protein>
<keyword evidence="1" id="KW-0732">Signal</keyword>
<dbReference type="EMBL" id="JADOEL010000002">
    <property type="protein sequence ID" value="MBF8176901.1"/>
    <property type="molecule type" value="Genomic_DNA"/>
</dbReference>
<feature type="domain" description="Autotransporter" evidence="2">
    <location>
        <begin position="820"/>
        <end position="1096"/>
    </location>
</feature>
<dbReference type="RefSeq" id="WP_195874796.1">
    <property type="nucleotide sequence ID" value="NZ_JADOEL010000002.1"/>
</dbReference>
<sequence>MRFSDKQLRPLPLVIALQAVFALPAYAQFTVTTGTNDTVAKTLTAATATVQQGASLIVSTPNSNAAITVNAGTSVINNYGTISQATGGRGIDANAAATNITINNYLGGVINAVGDVAIRVGKATDSFVINNQGTISQTGVNAGGKRAIKVDVDFTTTGNQIINGSASNKLAVISSTGDDALRLGSNTLLTNYGQIFSTGIVNTKCPDYLGTTSCPSSAFSAADGVAIENGMKNVAILNYGTITGPRHGVDGGDPIAAAADANLIGVDRLIVTSVTPNGVVFDKVVNGVTTSGISILNPVVINMAGGNITGNNGSGVGLDGHGVVINYGTITGKYAGAGNVYDHGGLGLTTSNGDGDGVDIDGVAYVENYGRIQGLGAGGFDSGGAPNGADGIAAGGGTIINHAGATIYGQSKGILIDDGSDGTAIAAGRGTATATGAAIRIVNEGNIIGDKKVAIGLVGTFNDTVINGATGVITGGADATRLGENNSTVAGAAVQMGAGDDVLVNYGRIEGKNGLAIDMGSGDDTLRLLGGVVVGSIDGGTGVNALETNGTQNFNAGQLSNFQNITVLGGNTTFNYALNNVNNLQVDAGGNLRINGDVNASGNLTVNGTLQAPSGDTFRNVTVAGNYEQGASGVLEARIGANNASDTITVTGNANLASGATIRPLITGSVADGSNYTLISAGTLNASAANLQINNGSGAFYTYTLQGSGNDLQLVAHRQNGLANVVPQNLGNLANSLNQLASSGFSNSEQGLKLLNSLQSLPNAKALSDATSQLAPETNAAAQSAATAAQGSVFSAFDNRMDAARGGEQVALNKTGLAGGDAAGNRFWVQGLASIAKQKARKGANGFDLDAQGLAVGYETDLNKTDMVGISGGYTQAGSDGRDSGAGDDNDVKSLHVGGYFSRTESSYTLDASLAISANRYTTQRLVSIPGFNESLRGKFSGNQIGARFEYGLPFVLDATWSGRWLLGARVSRLDNGSYTETGGTSAQTVASTSANSVQSVLGVEFSNKLSASSSATLRARYLHEFADTPAIEASFAIGGPAFKIAGVQPGREALQLGVGYRKVTASGTTVAVGYDMEVRDKYLGHQLTAKAIWNF</sequence>
<feature type="chain" id="PRO_5045873431" evidence="1">
    <location>
        <begin position="28"/>
        <end position="1096"/>
    </location>
</feature>
<organism evidence="3 4">
    <name type="scientific">Herminiimonas contaminans</name>
    <dbReference type="NCBI Taxonomy" id="1111140"/>
    <lineage>
        <taxon>Bacteria</taxon>
        <taxon>Pseudomonadati</taxon>
        <taxon>Pseudomonadota</taxon>
        <taxon>Betaproteobacteria</taxon>
        <taxon>Burkholderiales</taxon>
        <taxon>Oxalobacteraceae</taxon>
        <taxon>Herminiimonas</taxon>
    </lineage>
</organism>
<comment type="caution">
    <text evidence="3">The sequence shown here is derived from an EMBL/GenBank/DDBJ whole genome shotgun (WGS) entry which is preliminary data.</text>
</comment>
<gene>
    <name evidence="3" type="ORF">IXC47_04305</name>
</gene>
<dbReference type="InterPro" id="IPR006315">
    <property type="entry name" value="OM_autotransptr_brl_dom"/>
</dbReference>
<dbReference type="Pfam" id="PF03797">
    <property type="entry name" value="Autotransporter"/>
    <property type="match status" value="1"/>
</dbReference>
<dbReference type="Gene3D" id="2.40.128.130">
    <property type="entry name" value="Autotransporter beta-domain"/>
    <property type="match status" value="1"/>
</dbReference>